<dbReference type="AlphaFoldDB" id="A0A7L1N713"/>
<dbReference type="SUPFAM" id="SSF47781">
    <property type="entry name" value="RuvA domain 2-like"/>
    <property type="match status" value="1"/>
</dbReference>
<name>A0A7L1N713_RHICY</name>
<feature type="region of interest" description="Disordered" evidence="5">
    <location>
        <begin position="194"/>
        <end position="255"/>
    </location>
</feature>
<comment type="caution">
    <text evidence="7">The sequence shown here is derived from an EMBL/GenBank/DDBJ whole genome shotgun (WGS) entry which is preliminary data.</text>
</comment>
<dbReference type="GO" id="GO:0016787">
    <property type="term" value="F:hydrolase activity"/>
    <property type="evidence" value="ECO:0007669"/>
    <property type="project" value="UniProtKB-KW"/>
</dbReference>
<dbReference type="SMART" id="SM00891">
    <property type="entry name" value="ERCC4"/>
    <property type="match status" value="1"/>
</dbReference>
<dbReference type="PANTHER" id="PTHR14025:SF20">
    <property type="entry name" value="FANCONI ANEMIA GROUP M PROTEIN"/>
    <property type="match status" value="1"/>
</dbReference>
<dbReference type="GO" id="GO:0045003">
    <property type="term" value="P:double-strand break repair via synthesis-dependent strand annealing"/>
    <property type="evidence" value="ECO:0007669"/>
    <property type="project" value="TreeGrafter"/>
</dbReference>
<evidence type="ECO:0000256" key="4">
    <source>
        <dbReference type="ARBA" id="ARBA00022840"/>
    </source>
</evidence>
<dbReference type="InterPro" id="IPR006166">
    <property type="entry name" value="ERCC4_domain"/>
</dbReference>
<sequence length="491" mass="54796">MKGVYLKSVRSPALGNRYKMVHRDFDTMAIFSQIPEQDPSYEEDSFCVGEEEEETWKHSESSEEEVCVNFDLLNNESFTGGRKRYLTRRRRKLNQARLEENYSASLHKKPSRIIVISDSSEEETSVSKEKPLKTDCVRAGQEDSRSPKSLPSASSLQHKKIAGDAVVYQSEVDNSEMLLSLKASMSEVLDFQPDCQARSPQSPPVILSSDLGKENLQAPPEVSVDSSGKKAWRSTADPPPPASRTPPAAPAPFPHTSLETTPSLCILADSREISSGGEVISSLKTIHRVKVQVCSLGNSDYIVSNRLAVERKVQSELLSSVNRSKVTQRIQHLRSMFERVCVIVEKDRVKPGETSRLLLRTQYYDGVLAALLQAGVRVLFSSCQGETAALLKDLALVEQRKNMAICVPTEVEGHQREMLNFYLSIPHLSYLSALNMCHHFSTVKKMVNSSPQEIATCAQVSLQKAEEIYCYLHHTFDVQMLPESLCAKGRS</sequence>
<keyword evidence="4" id="KW-0067">ATP-binding</keyword>
<dbReference type="SUPFAM" id="SSF52980">
    <property type="entry name" value="Restriction endonuclease-like"/>
    <property type="match status" value="1"/>
</dbReference>
<evidence type="ECO:0000256" key="3">
    <source>
        <dbReference type="ARBA" id="ARBA00022806"/>
    </source>
</evidence>
<dbReference type="InterPro" id="IPR011335">
    <property type="entry name" value="Restrct_endonuc-II-like"/>
</dbReference>
<dbReference type="GO" id="GO:0043138">
    <property type="term" value="F:3'-5' DNA helicase activity"/>
    <property type="evidence" value="ECO:0007669"/>
    <property type="project" value="TreeGrafter"/>
</dbReference>
<dbReference type="GO" id="GO:0036297">
    <property type="term" value="P:interstrand cross-link repair"/>
    <property type="evidence" value="ECO:0007669"/>
    <property type="project" value="TreeGrafter"/>
</dbReference>
<evidence type="ECO:0000256" key="1">
    <source>
        <dbReference type="ARBA" id="ARBA00022741"/>
    </source>
</evidence>
<evidence type="ECO:0000259" key="6">
    <source>
        <dbReference type="SMART" id="SM00891"/>
    </source>
</evidence>
<dbReference type="EMBL" id="VXBP01003490">
    <property type="protein sequence ID" value="NXN95610.1"/>
    <property type="molecule type" value="Genomic_DNA"/>
</dbReference>
<evidence type="ECO:0000256" key="2">
    <source>
        <dbReference type="ARBA" id="ARBA00022801"/>
    </source>
</evidence>
<keyword evidence="8" id="KW-1185">Reference proteome</keyword>
<proteinExistence type="predicted"/>
<keyword evidence="1" id="KW-0547">Nucleotide-binding</keyword>
<evidence type="ECO:0000313" key="8">
    <source>
        <dbReference type="Proteomes" id="UP000565785"/>
    </source>
</evidence>
<dbReference type="GO" id="GO:0009378">
    <property type="term" value="F:four-way junction helicase activity"/>
    <property type="evidence" value="ECO:0007669"/>
    <property type="project" value="TreeGrafter"/>
</dbReference>
<feature type="compositionally biased region" description="Pro residues" evidence="5">
    <location>
        <begin position="237"/>
        <end position="253"/>
    </location>
</feature>
<dbReference type="GO" id="GO:0004518">
    <property type="term" value="F:nuclease activity"/>
    <property type="evidence" value="ECO:0007669"/>
    <property type="project" value="InterPro"/>
</dbReference>
<organism evidence="7 8">
    <name type="scientific">Rhinopomastus cyanomelas</name>
    <name type="common">Common scimitarbill</name>
    <dbReference type="NCBI Taxonomy" id="113115"/>
    <lineage>
        <taxon>Eukaryota</taxon>
        <taxon>Metazoa</taxon>
        <taxon>Chordata</taxon>
        <taxon>Craniata</taxon>
        <taxon>Vertebrata</taxon>
        <taxon>Euteleostomi</taxon>
        <taxon>Archelosauria</taxon>
        <taxon>Archosauria</taxon>
        <taxon>Dinosauria</taxon>
        <taxon>Saurischia</taxon>
        <taxon>Theropoda</taxon>
        <taxon>Coelurosauria</taxon>
        <taxon>Aves</taxon>
        <taxon>Neognathae</taxon>
        <taxon>Neoaves</taxon>
        <taxon>Telluraves</taxon>
        <taxon>Coraciimorphae</taxon>
        <taxon>Bucerotiformes</taxon>
        <taxon>Rhinopomastidae</taxon>
        <taxon>Rhinopomastus</taxon>
    </lineage>
</organism>
<dbReference type="GO" id="GO:0000400">
    <property type="term" value="F:four-way junction DNA binding"/>
    <property type="evidence" value="ECO:0007669"/>
    <property type="project" value="TreeGrafter"/>
</dbReference>
<dbReference type="InterPro" id="IPR047418">
    <property type="entry name" value="XPF_nuclease_FANCM"/>
</dbReference>
<protein>
    <submittedName>
        <fullName evidence="7">FANCM protein</fullName>
    </submittedName>
</protein>
<feature type="compositionally biased region" description="Low complexity" evidence="5">
    <location>
        <begin position="147"/>
        <end position="156"/>
    </location>
</feature>
<dbReference type="OrthoDB" id="6513042at2759"/>
<dbReference type="InterPro" id="IPR010994">
    <property type="entry name" value="RuvA_2-like"/>
</dbReference>
<dbReference type="Gene3D" id="1.10.150.20">
    <property type="entry name" value="5' to 3' exonuclease, C-terminal subdomain"/>
    <property type="match status" value="1"/>
</dbReference>
<dbReference type="CDD" id="cd20077">
    <property type="entry name" value="XPF_nuclease_FANCM"/>
    <property type="match status" value="1"/>
</dbReference>
<dbReference type="Pfam" id="PF02732">
    <property type="entry name" value="ERCC4"/>
    <property type="match status" value="1"/>
</dbReference>
<feature type="region of interest" description="Disordered" evidence="5">
    <location>
        <begin position="117"/>
        <end position="157"/>
    </location>
</feature>
<keyword evidence="2" id="KW-0378">Hydrolase</keyword>
<feature type="compositionally biased region" description="Basic and acidic residues" evidence="5">
    <location>
        <begin position="125"/>
        <end position="146"/>
    </location>
</feature>
<dbReference type="GO" id="GO:0005524">
    <property type="term" value="F:ATP binding"/>
    <property type="evidence" value="ECO:0007669"/>
    <property type="project" value="UniProtKB-KW"/>
</dbReference>
<evidence type="ECO:0000256" key="5">
    <source>
        <dbReference type="SAM" id="MobiDB-lite"/>
    </source>
</evidence>
<dbReference type="Proteomes" id="UP000565785">
    <property type="component" value="Unassembled WGS sequence"/>
</dbReference>
<reference evidence="7 8" key="1">
    <citation type="submission" date="2019-09" db="EMBL/GenBank/DDBJ databases">
        <title>Bird 10,000 Genomes (B10K) Project - Family phase.</title>
        <authorList>
            <person name="Zhang G."/>
        </authorList>
    </citation>
    <scope>NUCLEOTIDE SEQUENCE [LARGE SCALE GENOMIC DNA]</scope>
    <source>
        <strain evidence="7">B10K-DU-002-35</strain>
        <tissue evidence="7">Muscle</tissue>
    </source>
</reference>
<dbReference type="Gene3D" id="3.40.50.10130">
    <property type="match status" value="1"/>
</dbReference>
<accession>A0A7L1N713</accession>
<keyword evidence="3" id="KW-0347">Helicase</keyword>
<feature type="non-terminal residue" evidence="7">
    <location>
        <position position="1"/>
    </location>
</feature>
<evidence type="ECO:0000313" key="7">
    <source>
        <dbReference type="EMBL" id="NXN95610.1"/>
    </source>
</evidence>
<gene>
    <name evidence="7" type="primary">Fancm</name>
    <name evidence="7" type="ORF">RHICYA_R15977</name>
</gene>
<feature type="non-terminal residue" evidence="7">
    <location>
        <position position="491"/>
    </location>
</feature>
<feature type="domain" description="ERCC4" evidence="6">
    <location>
        <begin position="265"/>
        <end position="348"/>
    </location>
</feature>
<dbReference type="PANTHER" id="PTHR14025">
    <property type="entry name" value="FANCONI ANEMIA GROUP M FANCM FAMILY MEMBER"/>
    <property type="match status" value="1"/>
</dbReference>